<dbReference type="AlphaFoldDB" id="A0AAJ0C2F2"/>
<evidence type="ECO:0000313" key="2">
    <source>
        <dbReference type="EMBL" id="KAK1768272.1"/>
    </source>
</evidence>
<comment type="caution">
    <text evidence="2">The sequence shown here is derived from an EMBL/GenBank/DDBJ whole genome shotgun (WGS) entry which is preliminary data.</text>
</comment>
<keyword evidence="3" id="KW-1185">Reference proteome</keyword>
<dbReference type="Proteomes" id="UP001244011">
    <property type="component" value="Unassembled WGS sequence"/>
</dbReference>
<dbReference type="GeneID" id="85309235"/>
<gene>
    <name evidence="2" type="ORF">QBC33DRAFT_514536</name>
</gene>
<sequence>MRSSSLVAGLSIAAQVLAKQAPTLEVVARQLCGWQGHCYGDPCEGYSDCDGDMICIASQCRQPTPTTACVWPGHCLGDKCKTENDCDMDWICLAGQCAIPDEDPAPVIPEPTTTPSATCEFPGHCLGDPCVVHEDLHHTGTGSQWNSMRRCWLCWRFLCH</sequence>
<evidence type="ECO:0000313" key="3">
    <source>
        <dbReference type="Proteomes" id="UP001244011"/>
    </source>
</evidence>
<organism evidence="2 3">
    <name type="scientific">Phialemonium atrogriseum</name>
    <dbReference type="NCBI Taxonomy" id="1093897"/>
    <lineage>
        <taxon>Eukaryota</taxon>
        <taxon>Fungi</taxon>
        <taxon>Dikarya</taxon>
        <taxon>Ascomycota</taxon>
        <taxon>Pezizomycotina</taxon>
        <taxon>Sordariomycetes</taxon>
        <taxon>Sordariomycetidae</taxon>
        <taxon>Cephalothecales</taxon>
        <taxon>Cephalothecaceae</taxon>
        <taxon>Phialemonium</taxon>
    </lineage>
</organism>
<protein>
    <submittedName>
        <fullName evidence="2">Uncharacterized protein</fullName>
    </submittedName>
</protein>
<dbReference type="RefSeq" id="XP_060284485.1">
    <property type="nucleotide sequence ID" value="XM_060426048.1"/>
</dbReference>
<feature type="signal peptide" evidence="1">
    <location>
        <begin position="1"/>
        <end position="18"/>
    </location>
</feature>
<feature type="chain" id="PRO_5042583773" evidence="1">
    <location>
        <begin position="19"/>
        <end position="160"/>
    </location>
</feature>
<name>A0AAJ0C2F2_9PEZI</name>
<dbReference type="EMBL" id="MU839006">
    <property type="protein sequence ID" value="KAK1768272.1"/>
    <property type="molecule type" value="Genomic_DNA"/>
</dbReference>
<evidence type="ECO:0000256" key="1">
    <source>
        <dbReference type="SAM" id="SignalP"/>
    </source>
</evidence>
<keyword evidence="1" id="KW-0732">Signal</keyword>
<reference evidence="2" key="1">
    <citation type="submission" date="2023-06" db="EMBL/GenBank/DDBJ databases">
        <title>Genome-scale phylogeny and comparative genomics of the fungal order Sordariales.</title>
        <authorList>
            <consortium name="Lawrence Berkeley National Laboratory"/>
            <person name="Hensen N."/>
            <person name="Bonometti L."/>
            <person name="Westerberg I."/>
            <person name="Brannstrom I.O."/>
            <person name="Guillou S."/>
            <person name="Cros-Aarteil S."/>
            <person name="Calhoun S."/>
            <person name="Haridas S."/>
            <person name="Kuo A."/>
            <person name="Mondo S."/>
            <person name="Pangilinan J."/>
            <person name="Riley R."/>
            <person name="Labutti K."/>
            <person name="Andreopoulos B."/>
            <person name="Lipzen A."/>
            <person name="Chen C."/>
            <person name="Yanf M."/>
            <person name="Daum C."/>
            <person name="Ng V."/>
            <person name="Clum A."/>
            <person name="Steindorff A."/>
            <person name="Ohm R."/>
            <person name="Martin F."/>
            <person name="Silar P."/>
            <person name="Natvig D."/>
            <person name="Lalanne C."/>
            <person name="Gautier V."/>
            <person name="Ament-Velasquez S.L."/>
            <person name="Kruys A."/>
            <person name="Hutchinson M.I."/>
            <person name="Powell A.J."/>
            <person name="Barry K."/>
            <person name="Miller A.N."/>
            <person name="Grigoriev I.V."/>
            <person name="Debuchy R."/>
            <person name="Gladieux P."/>
            <person name="Thoren M.H."/>
            <person name="Johannesson H."/>
        </authorList>
    </citation>
    <scope>NUCLEOTIDE SEQUENCE</scope>
    <source>
        <strain evidence="2">8032-3</strain>
    </source>
</reference>
<accession>A0AAJ0C2F2</accession>
<proteinExistence type="predicted"/>